<feature type="region of interest" description="Disordered" evidence="1">
    <location>
        <begin position="346"/>
        <end position="371"/>
    </location>
</feature>
<keyword evidence="3" id="KW-1185">Reference proteome</keyword>
<dbReference type="EMBL" id="FODV01000001">
    <property type="protein sequence ID" value="SEO30039.1"/>
    <property type="molecule type" value="Genomic_DNA"/>
</dbReference>
<evidence type="ECO:0000313" key="3">
    <source>
        <dbReference type="Proteomes" id="UP000199126"/>
    </source>
</evidence>
<dbReference type="Proteomes" id="UP000199126">
    <property type="component" value="Unassembled WGS sequence"/>
</dbReference>
<protein>
    <submittedName>
        <fullName evidence="2">Uncharacterized protein</fullName>
    </submittedName>
</protein>
<feature type="compositionally biased region" description="Acidic residues" evidence="1">
    <location>
        <begin position="361"/>
        <end position="370"/>
    </location>
</feature>
<name>A0A1H8NKK9_9EURY</name>
<gene>
    <name evidence="2" type="ORF">SAMN04487948_101614</name>
</gene>
<evidence type="ECO:0000256" key="1">
    <source>
        <dbReference type="SAM" id="MobiDB-lite"/>
    </source>
</evidence>
<sequence length="400" mass="42311">MHKLKATTIALFCIVAVLTLPAPVAAEPLSGTVTVANGTADGDRVTITPIDQNYRRTGDPVNTTVEGTSFSVDEVPDAPLYFVRVVHNESAHYALVDNSTDVDISLSSKVSGQIVAENGTAMEETRIQIASSYGPIVTEDRTGENGTFSVGPLKPNSTYYLRYGIGGVPYNHTIKTDAEGDSYRLVASDPTNDTSNLSASGGTPASHVVQLVAPRNGSRPTAVETLSLQNDGDRPFVGQVELQLPEGVNASGAMYQGKRVPVDQDGRTAKINATIPPGERSRVGVAYPIEDRTLERTPQYDPDVLAVSFQGYDLANVEHSENLERGDSPVPILVMNSSAENNETFTVELPANGTTQTDSQSGEEIEDDDGTVPLDDAPVVPLLVGLVGAVGGGILAYRAL</sequence>
<dbReference type="AlphaFoldDB" id="A0A1H8NKK9"/>
<accession>A0A1H8NKK9</accession>
<proteinExistence type="predicted"/>
<reference evidence="3" key="1">
    <citation type="submission" date="2016-10" db="EMBL/GenBank/DDBJ databases">
        <authorList>
            <person name="Varghese N."/>
            <person name="Submissions S."/>
        </authorList>
    </citation>
    <scope>NUCLEOTIDE SEQUENCE [LARGE SCALE GENOMIC DNA]</scope>
    <source>
        <strain evidence="3">CGMCC 1.10121</strain>
    </source>
</reference>
<dbReference type="OrthoDB" id="195877at2157"/>
<evidence type="ECO:0000313" key="2">
    <source>
        <dbReference type="EMBL" id="SEO30039.1"/>
    </source>
</evidence>
<organism evidence="2 3">
    <name type="scientific">Halogranum amylolyticum</name>
    <dbReference type="NCBI Taxonomy" id="660520"/>
    <lineage>
        <taxon>Archaea</taxon>
        <taxon>Methanobacteriati</taxon>
        <taxon>Methanobacteriota</taxon>
        <taxon>Stenosarchaea group</taxon>
        <taxon>Halobacteria</taxon>
        <taxon>Halobacteriales</taxon>
        <taxon>Haloferacaceae</taxon>
    </lineage>
</organism>
<dbReference type="RefSeq" id="WP_089820959.1">
    <property type="nucleotide sequence ID" value="NZ_FODV01000001.1"/>
</dbReference>